<dbReference type="RefSeq" id="XP_004995825.1">
    <property type="nucleotide sequence ID" value="XM_004995768.1"/>
</dbReference>
<dbReference type="PANTHER" id="PTHR13136">
    <property type="entry name" value="TESTIS DEVELOPMENT PROTEIN PRTD"/>
    <property type="match status" value="1"/>
</dbReference>
<dbReference type="GeneID" id="16076412"/>
<dbReference type="eggNOG" id="KOG3253">
    <property type="taxonomic scope" value="Eukaryota"/>
</dbReference>
<dbReference type="OrthoDB" id="6415022at2759"/>
<dbReference type="InterPro" id="IPR026555">
    <property type="entry name" value="NSL3/Tex30"/>
</dbReference>
<dbReference type="GO" id="GO:0045944">
    <property type="term" value="P:positive regulation of transcription by RNA polymerase II"/>
    <property type="evidence" value="ECO:0007669"/>
    <property type="project" value="TreeGrafter"/>
</dbReference>
<dbReference type="InParanoid" id="F2U4M3"/>
<dbReference type="PROSITE" id="PS51257">
    <property type="entry name" value="PROKAR_LIPOPROTEIN"/>
    <property type="match status" value="1"/>
</dbReference>
<gene>
    <name evidence="2" type="ORF">PTSG_03242</name>
</gene>
<dbReference type="Proteomes" id="UP000007799">
    <property type="component" value="Unassembled WGS sequence"/>
</dbReference>
<dbReference type="PANTHER" id="PTHR13136:SF16">
    <property type="entry name" value="KAT8 REGULATORY NSL COMPLEX SUBUNIT 3"/>
    <property type="match status" value="1"/>
</dbReference>
<dbReference type="InterPro" id="IPR029058">
    <property type="entry name" value="AB_hydrolase_fold"/>
</dbReference>
<keyword evidence="3" id="KW-1185">Reference proteome</keyword>
<dbReference type="AlphaFoldDB" id="F2U4M3"/>
<dbReference type="KEGG" id="sre:PTSG_03242"/>
<dbReference type="EMBL" id="GL832961">
    <property type="protein sequence ID" value="EGD82589.1"/>
    <property type="molecule type" value="Genomic_DNA"/>
</dbReference>
<dbReference type="GO" id="GO:0044545">
    <property type="term" value="C:NSL complex"/>
    <property type="evidence" value="ECO:0007669"/>
    <property type="project" value="TreeGrafter"/>
</dbReference>
<organism evidence="3">
    <name type="scientific">Salpingoeca rosetta (strain ATCC 50818 / BSB-021)</name>
    <dbReference type="NCBI Taxonomy" id="946362"/>
    <lineage>
        <taxon>Eukaryota</taxon>
        <taxon>Choanoflagellata</taxon>
        <taxon>Craspedida</taxon>
        <taxon>Salpingoecidae</taxon>
        <taxon>Salpingoeca</taxon>
    </lineage>
</organism>
<keyword evidence="1" id="KW-0732">Signal</keyword>
<evidence type="ECO:0000256" key="1">
    <source>
        <dbReference type="SAM" id="SignalP"/>
    </source>
</evidence>
<name>F2U4M3_SALR5</name>
<evidence type="ECO:0000313" key="2">
    <source>
        <dbReference type="EMBL" id="EGD82589.1"/>
    </source>
</evidence>
<reference evidence="2" key="1">
    <citation type="submission" date="2009-08" db="EMBL/GenBank/DDBJ databases">
        <title>Annotation of Salpingoeca rosetta.</title>
        <authorList>
            <consortium name="The Broad Institute Genome Sequencing Platform"/>
            <person name="Russ C."/>
            <person name="Cuomo C."/>
            <person name="Burger G."/>
            <person name="Gray M.W."/>
            <person name="Holland P.W.H."/>
            <person name="King N."/>
            <person name="Lang F.B.F."/>
            <person name="Roger A.J."/>
            <person name="Ruiz-Trillo I."/>
            <person name="Young S.K."/>
            <person name="Zeng Q."/>
            <person name="Gargeya S."/>
            <person name="Alvarado L."/>
            <person name="Berlin A."/>
            <person name="Chapman S.B."/>
            <person name="Chen Z."/>
            <person name="Freedman E."/>
            <person name="Gellesch M."/>
            <person name="Goldberg J."/>
            <person name="Griggs A."/>
            <person name="Gujja S."/>
            <person name="Heilman E."/>
            <person name="Heiman D."/>
            <person name="Howarth C."/>
            <person name="Mehta T."/>
            <person name="Neiman D."/>
            <person name="Pearson M."/>
            <person name="Roberts A."/>
            <person name="Saif S."/>
            <person name="Shea T."/>
            <person name="Shenoy N."/>
            <person name="Sisk P."/>
            <person name="Stolte C."/>
            <person name="Sykes S."/>
            <person name="White J."/>
            <person name="Yandava C."/>
            <person name="Haas B."/>
            <person name="Nusbaum C."/>
            <person name="Birren B."/>
        </authorList>
    </citation>
    <scope>NUCLEOTIDE SEQUENCE [LARGE SCALE GENOMIC DNA]</scope>
    <source>
        <strain evidence="2">ATCC 50818</strain>
    </source>
</reference>
<protein>
    <submittedName>
        <fullName evidence="2">Uncharacterized protein</fullName>
    </submittedName>
</protein>
<feature type="signal peptide" evidence="1">
    <location>
        <begin position="1"/>
        <end position="21"/>
    </location>
</feature>
<evidence type="ECO:0000313" key="3">
    <source>
        <dbReference type="Proteomes" id="UP000007799"/>
    </source>
</evidence>
<sequence>MTKMFAAVTLVLALCWLAVLSCSRHQVALGAVIEEDKDGRLVINTTDPAQPVLVNGVDVQAVHQELQGLRAAQMAQTMIASQVSTLWSVATGQSQVCAIGLEVAAQLGEKCETQLAGGATKPWTLAARFANDGVDTWTWNRCDLWHNAALLGEAQGSSDFKGRAWLAPANDLLFLSNTGEWIAYENALGSQSLAALFTEYPTTDDVFVNPKDSDVGPHQNTCGFAWGFRHNNGCPFDDVGSFGSFGPNSDNPSSTPPHTLVLREHDSFLSSEPKVVLDGNAPTTTTSRSCIVTITNTNTNTSPLFFQQGPRFRIQMAGVFGVRLAEMLPHRRGDGEDWQMVSQRDDWSKERREAFARLVDTLEEASLADEAHARSEQSGVWTTPPADMQIFDIKRATEQLRYLFYTMEWNKVFLKWLMATAFEVLPKRLLIFLVRTLKYLHTKVPEVFDESGLLDYHAPARLSMSSALKRWITTHSSPPPPPRTGDVSRDVLVVLAPCEYSWDSPHLRRWKQLFQHSWLVEAVNVTMSSTDDTALKKAFLEKLTSLQKQYPTRKLVLVGFGVGVKVIVTAAQHKRVGGLICMAMILQSKSLAMESSIVQKDLQQLESPVAFVVGTEARKSSVKALEEARPQMKCAREIISVPGGDDTLRVHLNKKKELRMTQDMIDRQKMGVLNVFIKRYVLRIPASVPQHTAQMMQSAKRHAALFDEPVKQAKADTASSK</sequence>
<dbReference type="SUPFAM" id="SSF53474">
    <property type="entry name" value="alpha/beta-Hydrolases"/>
    <property type="match status" value="1"/>
</dbReference>
<accession>F2U4M3</accession>
<dbReference type="STRING" id="946362.F2U4M3"/>
<proteinExistence type="predicted"/>
<feature type="chain" id="PRO_5003288398" evidence="1">
    <location>
        <begin position="22"/>
        <end position="721"/>
    </location>
</feature>
<dbReference type="Gene3D" id="3.40.50.1820">
    <property type="entry name" value="alpha/beta hydrolase"/>
    <property type="match status" value="1"/>
</dbReference>